<comment type="caution">
    <text evidence="2">The sequence shown here is derived from an EMBL/GenBank/DDBJ whole genome shotgun (WGS) entry which is preliminary data.</text>
</comment>
<dbReference type="Proteomes" id="UP000746595">
    <property type="component" value="Unassembled WGS sequence"/>
</dbReference>
<gene>
    <name evidence="2" type="ORF">HED64_18065</name>
</gene>
<dbReference type="EMBL" id="JAAWVT010000013">
    <property type="protein sequence ID" value="NKG22609.1"/>
    <property type="molecule type" value="Genomic_DNA"/>
</dbReference>
<evidence type="ECO:0000313" key="3">
    <source>
        <dbReference type="Proteomes" id="UP000746595"/>
    </source>
</evidence>
<sequence>MVLGAARSGKQMLMLLCVIVLLVLVSLVVVLTRGASKPLDVHSPAGVVQGYVTAVVNGDEDTARKFLTDVDDKRCDGYESVAPERNIRVALVRTTQHEATADVVVSISYSNVSGPFGSPEYANEESFELDRVAGTWRISSAPWPLLVCADEGFKP</sequence>
<evidence type="ECO:0000313" key="2">
    <source>
        <dbReference type="EMBL" id="NKG22609.1"/>
    </source>
</evidence>
<keyword evidence="3" id="KW-1185">Reference proteome</keyword>
<name>A0ABX1G9A5_9MICC</name>
<feature type="domain" description="Lipoprotein LpqB N-terminal" evidence="1">
    <location>
        <begin position="39"/>
        <end position="149"/>
    </location>
</feature>
<protein>
    <recommendedName>
        <fullName evidence="1">Lipoprotein LpqB N-terminal domain-containing protein</fullName>
    </recommendedName>
</protein>
<dbReference type="Pfam" id="PF25976">
    <property type="entry name" value="LpqB_N"/>
    <property type="match status" value="1"/>
</dbReference>
<reference evidence="2 3" key="1">
    <citation type="submission" date="2020-04" db="EMBL/GenBank/DDBJ databases">
        <title>Paeniglutamicibacter sp. ANT13_2, a novel actinomycete isolated from sediment in Antarctica.</title>
        <authorList>
            <person name="Sakdapetsiri C."/>
            <person name="Pinyakong O."/>
        </authorList>
    </citation>
    <scope>NUCLEOTIDE SEQUENCE [LARGE SCALE GENOMIC DNA]</scope>
    <source>
        <strain evidence="2 3">ANT13_2</strain>
    </source>
</reference>
<dbReference type="InterPro" id="IPR059026">
    <property type="entry name" value="LpqB_N"/>
</dbReference>
<evidence type="ECO:0000259" key="1">
    <source>
        <dbReference type="Pfam" id="PF25976"/>
    </source>
</evidence>
<accession>A0ABX1G9A5</accession>
<proteinExistence type="predicted"/>
<organism evidence="2 3">
    <name type="scientific">Paeniglutamicibacter terrestris</name>
    <dbReference type="NCBI Taxonomy" id="2723403"/>
    <lineage>
        <taxon>Bacteria</taxon>
        <taxon>Bacillati</taxon>
        <taxon>Actinomycetota</taxon>
        <taxon>Actinomycetes</taxon>
        <taxon>Micrococcales</taxon>
        <taxon>Micrococcaceae</taxon>
        <taxon>Paeniglutamicibacter</taxon>
    </lineage>
</organism>